<organism evidence="5 6">
    <name type="scientific">Hibiscus syriacus</name>
    <name type="common">Rose of Sharon</name>
    <dbReference type="NCBI Taxonomy" id="106335"/>
    <lineage>
        <taxon>Eukaryota</taxon>
        <taxon>Viridiplantae</taxon>
        <taxon>Streptophyta</taxon>
        <taxon>Embryophyta</taxon>
        <taxon>Tracheophyta</taxon>
        <taxon>Spermatophyta</taxon>
        <taxon>Magnoliopsida</taxon>
        <taxon>eudicotyledons</taxon>
        <taxon>Gunneridae</taxon>
        <taxon>Pentapetalae</taxon>
        <taxon>rosids</taxon>
        <taxon>malvids</taxon>
        <taxon>Malvales</taxon>
        <taxon>Malvaceae</taxon>
        <taxon>Malvoideae</taxon>
        <taxon>Hibiscus</taxon>
    </lineage>
</organism>
<evidence type="ECO:0000256" key="3">
    <source>
        <dbReference type="SAM" id="MobiDB-lite"/>
    </source>
</evidence>
<feature type="compositionally biased region" description="Basic and acidic residues" evidence="3">
    <location>
        <begin position="34"/>
        <end position="52"/>
    </location>
</feature>
<evidence type="ECO:0000313" key="6">
    <source>
        <dbReference type="Proteomes" id="UP000436088"/>
    </source>
</evidence>
<dbReference type="GO" id="GO:0016114">
    <property type="term" value="P:terpenoid biosynthetic process"/>
    <property type="evidence" value="ECO:0007669"/>
    <property type="project" value="InterPro"/>
</dbReference>
<dbReference type="PANTHER" id="PTHR31225">
    <property type="entry name" value="OS04G0344100 PROTEIN-RELATED"/>
    <property type="match status" value="1"/>
</dbReference>
<keyword evidence="2" id="KW-0460">Magnesium</keyword>
<dbReference type="Proteomes" id="UP000436088">
    <property type="component" value="Unassembled WGS sequence"/>
</dbReference>
<evidence type="ECO:0000256" key="2">
    <source>
        <dbReference type="ARBA" id="ARBA00022842"/>
    </source>
</evidence>
<evidence type="ECO:0000259" key="4">
    <source>
        <dbReference type="Pfam" id="PF03936"/>
    </source>
</evidence>
<accession>A0A6A2ZFM0</accession>
<dbReference type="InterPro" id="IPR008949">
    <property type="entry name" value="Isoprenoid_synthase_dom_sf"/>
</dbReference>
<keyword evidence="6" id="KW-1185">Reference proteome</keyword>
<dbReference type="EMBL" id="VEPZ02001167">
    <property type="protein sequence ID" value="KAE8689902.1"/>
    <property type="molecule type" value="Genomic_DNA"/>
</dbReference>
<dbReference type="GO" id="GO:0010333">
    <property type="term" value="F:terpene synthase activity"/>
    <property type="evidence" value="ECO:0007669"/>
    <property type="project" value="InterPro"/>
</dbReference>
<dbReference type="AlphaFoldDB" id="A0A6A2ZFM0"/>
<dbReference type="SUPFAM" id="SSF48239">
    <property type="entry name" value="Terpenoid cyclases/Protein prenyltransferases"/>
    <property type="match status" value="1"/>
</dbReference>
<proteinExistence type="predicted"/>
<evidence type="ECO:0000313" key="5">
    <source>
        <dbReference type="EMBL" id="KAE8689902.1"/>
    </source>
</evidence>
<dbReference type="PANTHER" id="PTHR31225:SF9">
    <property type="entry name" value="TERPENE SYNTHASE 10"/>
    <property type="match status" value="1"/>
</dbReference>
<comment type="caution">
    <text evidence="5">The sequence shown here is derived from an EMBL/GenBank/DDBJ whole genome shotgun (WGS) entry which is preliminary data.</text>
</comment>
<gene>
    <name evidence="5" type="ORF">F3Y22_tig00110931pilonHSYRG00264</name>
</gene>
<keyword evidence="1" id="KW-0479">Metal-binding</keyword>
<dbReference type="InterPro" id="IPR005630">
    <property type="entry name" value="Terpene_synthase_metal-bd"/>
</dbReference>
<protein>
    <recommendedName>
        <fullName evidence="4">Terpene synthase metal-binding domain-containing protein</fullName>
    </recommendedName>
</protein>
<evidence type="ECO:0000256" key="1">
    <source>
        <dbReference type="ARBA" id="ARBA00022723"/>
    </source>
</evidence>
<dbReference type="SUPFAM" id="SSF48576">
    <property type="entry name" value="Terpenoid synthases"/>
    <property type="match status" value="1"/>
</dbReference>
<dbReference type="Gene3D" id="1.50.10.130">
    <property type="entry name" value="Terpene synthase, N-terminal domain"/>
    <property type="match status" value="1"/>
</dbReference>
<dbReference type="InterPro" id="IPR050148">
    <property type="entry name" value="Terpene_synthase-like"/>
</dbReference>
<dbReference type="InterPro" id="IPR036965">
    <property type="entry name" value="Terpene_synth_N_sf"/>
</dbReference>
<dbReference type="Gene3D" id="1.10.600.10">
    <property type="entry name" value="Farnesyl Diphosphate Synthase"/>
    <property type="match status" value="2"/>
</dbReference>
<dbReference type="Pfam" id="PF03936">
    <property type="entry name" value="Terpene_synth_C"/>
    <property type="match status" value="1"/>
</dbReference>
<feature type="region of interest" description="Disordered" evidence="3">
    <location>
        <begin position="650"/>
        <end position="696"/>
    </location>
</feature>
<feature type="compositionally biased region" description="Basic and acidic residues" evidence="3">
    <location>
        <begin position="686"/>
        <end position="696"/>
    </location>
</feature>
<feature type="region of interest" description="Disordered" evidence="3">
    <location>
        <begin position="29"/>
        <end position="52"/>
    </location>
</feature>
<name>A0A6A2ZFM0_HIBSY</name>
<dbReference type="GO" id="GO:0000287">
    <property type="term" value="F:magnesium ion binding"/>
    <property type="evidence" value="ECO:0007669"/>
    <property type="project" value="InterPro"/>
</dbReference>
<dbReference type="InterPro" id="IPR008930">
    <property type="entry name" value="Terpenoid_cyclase/PrenylTrfase"/>
</dbReference>
<sequence length="696" mass="79426">MTNGRIKNLSVDDLLITILQFGNTTTFSRSRATIRSDETRRRGSDDAQKSDEAFGETELIDTLQRLGLLPFSERNQEEEWGTSSKGLRGLEVECRTKCSKEKASWTPQRISQPNNLKHLQQNKIEEHLRMLVEHALELPLHWRVSRLEARWFIDLYQKRQDANPLLLELAKLDFNIVQAVHQDDLRYASRWWNDTRLAEKLSFARDRLMEHFFWSMGNIFDPQFGNIRTTFTKVYSLITTIDDVYVYGTLDELELFTQAVEEWADLCKAYLLEAKWFHSGYKPTFKEYIDNAWASIAAPNEVEGGDVPKSIQCYMHETGSSEAEAHEDIVEDEIEILEGDVSRSVIDGIISIDFSNRIQTLAVKSLDLTVLVKLLGRRIRLQHVASQSDFLKVISEGPWIIFGSYLTIELWSLDFSLSQPFPRKVKGWIRLSGLPVTLYKLSIIKEIGECIGPVIRIDYQTDSGRHGRFARVAISVDLHKPLISKLIINGNIQTVEYESLPTIVSHVMVESATYGPLMVVERRQMRATKNKADSKTQTQNNPIVASRFNPIFEGGEEDIAKKSHPITNENDRVKYINALRTHSHGEEPVTDAPKNQRNKPVITVRKPLAVISNNPIIRSYTSAITSRPVPRFSQRLNSWIVDIYENDDPNVVQDPMLQDHPSSANYTLPPTDPPDDSAMGTAQSDAKIDDPKHDSH</sequence>
<reference evidence="5" key="1">
    <citation type="submission" date="2019-09" db="EMBL/GenBank/DDBJ databases">
        <title>Draft genome information of white flower Hibiscus syriacus.</title>
        <authorList>
            <person name="Kim Y.-M."/>
        </authorList>
    </citation>
    <scope>NUCLEOTIDE SEQUENCE [LARGE SCALE GENOMIC DNA]</scope>
    <source>
        <strain evidence="5">YM2019G1</strain>
    </source>
</reference>
<feature type="domain" description="Terpene synthase metal-binding" evidence="4">
    <location>
        <begin position="194"/>
        <end position="264"/>
    </location>
</feature>